<name>A0A6A5MG94_LUPAL</name>
<dbReference type="FunFam" id="3.60.21.10:FF:000027">
    <property type="entry name" value="Purple acid phosphatase"/>
    <property type="match status" value="1"/>
</dbReference>
<comment type="cofactor">
    <cofactor evidence="11">
        <name>Fe cation</name>
        <dbReference type="ChEBI" id="CHEBI:24875"/>
    </cofactor>
    <text evidence="11">Binds 2 iron ions per subunit.</text>
</comment>
<sequence>MPLSSPTFLLQAILCIYFVLIPTFAKLQRFQHQPKHDGSLSFLVIGDWGRQGLYNQSLVATQMGIMGEKLNIDFVISTGDNFYDDGIKGVNDPIFQQSFSNIYTAKSLQKQWYSILGNHDYRGDTIAQVNPLLRKIDRRWFCMRAFTLNTGIAEFFFIDTTPFISDYFNQYEHTYDWRDVSPRSSYLSNILKDFEEALKKSSATWKIVVGHHAIRSISHHGDSIELIENLVPILKANGVDMYLNGHDHCLQHISSKDSPLVYITSGAGSKAWRGDIKENNFEEVKFFYDGQGFMSVQITVTETEFAFFDVFGDNIHHSRLQKTLHSSA</sequence>
<dbReference type="PANTHER" id="PTHR10161:SF44">
    <property type="entry name" value="PURPLE ACID PHOSPHATASE"/>
    <property type="match status" value="1"/>
</dbReference>
<keyword evidence="7 10" id="KW-0378">Hydrolase</keyword>
<dbReference type="OrthoDB" id="411211at2759"/>
<keyword evidence="13" id="KW-1185">Reference proteome</keyword>
<protein>
    <recommendedName>
        <fullName evidence="10">Purple acid phosphatase</fullName>
        <ecNumber evidence="10">3.1.3.2</ecNumber>
    </recommendedName>
</protein>
<dbReference type="GO" id="GO:0046872">
    <property type="term" value="F:metal ion binding"/>
    <property type="evidence" value="ECO:0007669"/>
    <property type="project" value="UniProtKB-KW"/>
</dbReference>
<dbReference type="InterPro" id="IPR029052">
    <property type="entry name" value="Metallo-depent_PP-like"/>
</dbReference>
<feature type="binding site" evidence="11">
    <location>
        <position position="246"/>
    </location>
    <ligand>
        <name>Fe cation</name>
        <dbReference type="ChEBI" id="CHEBI:24875"/>
        <label>2</label>
    </ligand>
</feature>
<keyword evidence="5 11" id="KW-0479">Metal-binding</keyword>
<feature type="binding site" evidence="11">
    <location>
        <position position="80"/>
    </location>
    <ligand>
        <name>Fe cation</name>
        <dbReference type="ChEBI" id="CHEBI:24875"/>
        <label>2</label>
    </ligand>
</feature>
<accession>A0A6A5MG94</accession>
<dbReference type="EMBL" id="WOCE01000004">
    <property type="protein sequence ID" value="KAE9615765.1"/>
    <property type="molecule type" value="Genomic_DNA"/>
</dbReference>
<evidence type="ECO:0000256" key="11">
    <source>
        <dbReference type="PIRSR" id="PIRSR000898-1"/>
    </source>
</evidence>
<dbReference type="Pfam" id="PF00149">
    <property type="entry name" value="Metallophos"/>
    <property type="match status" value="1"/>
</dbReference>
<keyword evidence="8" id="KW-0862">Zinc</keyword>
<evidence type="ECO:0000256" key="5">
    <source>
        <dbReference type="ARBA" id="ARBA00022723"/>
    </source>
</evidence>
<feature type="binding site" evidence="11">
    <location>
        <position position="47"/>
    </location>
    <ligand>
        <name>Fe cation</name>
        <dbReference type="ChEBI" id="CHEBI:24875"/>
        <label>1</label>
    </ligand>
</feature>
<feature type="binding site" evidence="11">
    <location>
        <position position="211"/>
    </location>
    <ligand>
        <name>Fe cation</name>
        <dbReference type="ChEBI" id="CHEBI:24875"/>
        <label>2</label>
    </ligand>
</feature>
<organism evidence="12 13">
    <name type="scientific">Lupinus albus</name>
    <name type="common">White lupine</name>
    <name type="synonym">Lupinus termis</name>
    <dbReference type="NCBI Taxonomy" id="3870"/>
    <lineage>
        <taxon>Eukaryota</taxon>
        <taxon>Viridiplantae</taxon>
        <taxon>Streptophyta</taxon>
        <taxon>Embryophyta</taxon>
        <taxon>Tracheophyta</taxon>
        <taxon>Spermatophyta</taxon>
        <taxon>Magnoliopsida</taxon>
        <taxon>eudicotyledons</taxon>
        <taxon>Gunneridae</taxon>
        <taxon>Pentapetalae</taxon>
        <taxon>rosids</taxon>
        <taxon>fabids</taxon>
        <taxon>Fabales</taxon>
        <taxon>Fabaceae</taxon>
        <taxon>Papilionoideae</taxon>
        <taxon>50 kb inversion clade</taxon>
        <taxon>genistoids sensu lato</taxon>
        <taxon>core genistoids</taxon>
        <taxon>Genisteae</taxon>
        <taxon>Lupinus</taxon>
    </lineage>
</organism>
<evidence type="ECO:0000313" key="12">
    <source>
        <dbReference type="EMBL" id="KAE9615765.1"/>
    </source>
</evidence>
<dbReference type="SUPFAM" id="SSF56300">
    <property type="entry name" value="Metallo-dependent phosphatases"/>
    <property type="match status" value="1"/>
</dbReference>
<evidence type="ECO:0000256" key="3">
    <source>
        <dbReference type="ARBA" id="ARBA00008723"/>
    </source>
</evidence>
<evidence type="ECO:0000256" key="10">
    <source>
        <dbReference type="PIRNR" id="PIRNR000898"/>
    </source>
</evidence>
<dbReference type="AlphaFoldDB" id="A0A6A5MG94"/>
<keyword evidence="12" id="KW-0575">Peroxidase</keyword>
<dbReference type="InterPro" id="IPR004843">
    <property type="entry name" value="Calcineurin-like_PHP"/>
</dbReference>
<keyword evidence="10 11" id="KW-0408">Iron</keyword>
<dbReference type="PIRSF" id="PIRSF000898">
    <property type="entry name" value="Acid_Ptase_5"/>
    <property type="match status" value="1"/>
</dbReference>
<keyword evidence="9" id="KW-0325">Glycoprotein</keyword>
<keyword evidence="4" id="KW-0964">Secreted</keyword>
<evidence type="ECO:0000256" key="8">
    <source>
        <dbReference type="ARBA" id="ARBA00022833"/>
    </source>
</evidence>
<dbReference type="GO" id="GO:0003993">
    <property type="term" value="F:acid phosphatase activity"/>
    <property type="evidence" value="ECO:0007669"/>
    <property type="project" value="UniProtKB-UniRule"/>
</dbReference>
<dbReference type="GO" id="GO:0005576">
    <property type="term" value="C:extracellular region"/>
    <property type="evidence" value="ECO:0007669"/>
    <property type="project" value="UniProtKB-SubCell"/>
</dbReference>
<dbReference type="EC" id="3.1.3.2" evidence="10"/>
<evidence type="ECO:0000256" key="4">
    <source>
        <dbReference type="ARBA" id="ARBA00022525"/>
    </source>
</evidence>
<keyword evidence="6" id="KW-0732">Signal</keyword>
<evidence type="ECO:0000256" key="1">
    <source>
        <dbReference type="ARBA" id="ARBA00000032"/>
    </source>
</evidence>
<comment type="caution">
    <text evidence="12">The sequence shown here is derived from an EMBL/GenBank/DDBJ whole genome shotgun (WGS) entry which is preliminary data.</text>
</comment>
<comment type="catalytic activity">
    <reaction evidence="1 10">
        <text>a phosphate monoester + H2O = an alcohol + phosphate</text>
        <dbReference type="Rhea" id="RHEA:15017"/>
        <dbReference type="ChEBI" id="CHEBI:15377"/>
        <dbReference type="ChEBI" id="CHEBI:30879"/>
        <dbReference type="ChEBI" id="CHEBI:43474"/>
        <dbReference type="ChEBI" id="CHEBI:67140"/>
        <dbReference type="EC" id="3.1.3.2"/>
    </reaction>
</comment>
<dbReference type="CDD" id="cd07378">
    <property type="entry name" value="MPP_ACP5"/>
    <property type="match status" value="1"/>
</dbReference>
<feature type="binding site" evidence="11">
    <location>
        <position position="248"/>
    </location>
    <ligand>
        <name>Fe cation</name>
        <dbReference type="ChEBI" id="CHEBI:24875"/>
        <label>1</label>
    </ligand>
</feature>
<evidence type="ECO:0000256" key="9">
    <source>
        <dbReference type="ARBA" id="ARBA00023180"/>
    </source>
</evidence>
<evidence type="ECO:0000313" key="13">
    <source>
        <dbReference type="Proteomes" id="UP000447434"/>
    </source>
</evidence>
<reference evidence="13" key="1">
    <citation type="journal article" date="2020" name="Nat. Commun.">
        <title>Genome sequence of the cluster root forming white lupin.</title>
        <authorList>
            <person name="Hufnagel B."/>
            <person name="Marques A."/>
            <person name="Soriano A."/>
            <person name="Marques L."/>
            <person name="Divol F."/>
            <person name="Doumas P."/>
            <person name="Sallet E."/>
            <person name="Mancinotti D."/>
            <person name="Carrere S."/>
            <person name="Marande W."/>
            <person name="Arribat S."/>
            <person name="Keller J."/>
            <person name="Huneau C."/>
            <person name="Blein T."/>
            <person name="Aime D."/>
            <person name="Laguerre M."/>
            <person name="Taylor J."/>
            <person name="Schubert V."/>
            <person name="Nelson M."/>
            <person name="Geu-Flores F."/>
            <person name="Crespi M."/>
            <person name="Gallardo-Guerrero K."/>
            <person name="Delaux P.-M."/>
            <person name="Salse J."/>
            <person name="Berges H."/>
            <person name="Guyot R."/>
            <person name="Gouzy J."/>
            <person name="Peret B."/>
        </authorList>
    </citation>
    <scope>NUCLEOTIDE SEQUENCE [LARGE SCALE GENOMIC DNA]</scope>
    <source>
        <strain evidence="13">cv. Amiga</strain>
    </source>
</reference>
<dbReference type="Proteomes" id="UP000447434">
    <property type="component" value="Chromosome 4"/>
</dbReference>
<dbReference type="Gene3D" id="3.60.21.10">
    <property type="match status" value="1"/>
</dbReference>
<evidence type="ECO:0000256" key="6">
    <source>
        <dbReference type="ARBA" id="ARBA00022729"/>
    </source>
</evidence>
<feature type="binding site" evidence="11">
    <location>
        <position position="80"/>
    </location>
    <ligand>
        <name>Fe cation</name>
        <dbReference type="ChEBI" id="CHEBI:24875"/>
        <label>1</label>
    </ligand>
</feature>
<dbReference type="InterPro" id="IPR051558">
    <property type="entry name" value="Metallophosphoesterase_PAP"/>
</dbReference>
<feature type="binding site" evidence="11">
    <location>
        <position position="83"/>
    </location>
    <ligand>
        <name>Fe cation</name>
        <dbReference type="ChEBI" id="CHEBI:24875"/>
        <label>1</label>
    </ligand>
</feature>
<feature type="binding site" evidence="11">
    <location>
        <position position="118"/>
    </location>
    <ligand>
        <name>Fe cation</name>
        <dbReference type="ChEBI" id="CHEBI:24875"/>
        <label>2</label>
    </ligand>
</feature>
<keyword evidence="12" id="KW-0560">Oxidoreductase</keyword>
<dbReference type="InterPro" id="IPR024927">
    <property type="entry name" value="Acid_PPase"/>
</dbReference>
<dbReference type="GO" id="GO:0004601">
    <property type="term" value="F:peroxidase activity"/>
    <property type="evidence" value="ECO:0007669"/>
    <property type="project" value="UniProtKB-KW"/>
</dbReference>
<evidence type="ECO:0000256" key="2">
    <source>
        <dbReference type="ARBA" id="ARBA00004613"/>
    </source>
</evidence>
<evidence type="ECO:0000256" key="7">
    <source>
        <dbReference type="ARBA" id="ARBA00022801"/>
    </source>
</evidence>
<comment type="similarity">
    <text evidence="3">Belongs to the metallophosphoesterase superfamily. Purple acid phosphatase family.</text>
</comment>
<gene>
    <name evidence="12" type="ORF">Lalb_Chr04g0258761</name>
</gene>
<proteinExistence type="inferred from homology"/>
<dbReference type="PANTHER" id="PTHR10161">
    <property type="entry name" value="TARTRATE-RESISTANT ACID PHOSPHATASE TYPE 5"/>
    <property type="match status" value="1"/>
</dbReference>
<comment type="subcellular location">
    <subcellularLocation>
        <location evidence="2">Secreted</location>
    </subcellularLocation>
</comment>